<dbReference type="HOGENOM" id="CLU_1745727_0_0_10"/>
<reference evidence="2" key="1">
    <citation type="journal article" date="2013" name="Lancet">
        <title>First case of E anophelis outbreak in an intensive-care unit.</title>
        <authorList>
            <person name="Teo J."/>
            <person name="Tan S.Y."/>
            <person name="Tay M."/>
            <person name="Ding Y."/>
            <person name="Kjelleberg S."/>
            <person name="Givskov M."/>
            <person name="Lin R.T."/>
            <person name="Yang L."/>
        </authorList>
    </citation>
    <scope>NUCLEOTIDE SEQUENCE [LARGE SCALE GENOMIC DNA]</scope>
    <source>
        <strain evidence="2">NUHP1</strain>
    </source>
</reference>
<dbReference type="eggNOG" id="ENOG5032SV4">
    <property type="taxonomic scope" value="Bacteria"/>
</dbReference>
<dbReference type="RefSeq" id="WP_009087574.1">
    <property type="nucleotide sequence ID" value="NZ_CP007547.1"/>
</dbReference>
<organism evidence="2 3">
    <name type="scientific">Elizabethkingia anophelis NUHP1</name>
    <dbReference type="NCBI Taxonomy" id="1338011"/>
    <lineage>
        <taxon>Bacteria</taxon>
        <taxon>Pseudomonadati</taxon>
        <taxon>Bacteroidota</taxon>
        <taxon>Flavobacteriia</taxon>
        <taxon>Flavobacteriales</taxon>
        <taxon>Weeksellaceae</taxon>
        <taxon>Elizabethkingia</taxon>
    </lineage>
</organism>
<dbReference type="PROSITE" id="PS51257">
    <property type="entry name" value="PROKAR_LIPOPROTEIN"/>
    <property type="match status" value="1"/>
</dbReference>
<evidence type="ECO:0008006" key="4">
    <source>
        <dbReference type="Google" id="ProtNLM"/>
    </source>
</evidence>
<evidence type="ECO:0000313" key="3">
    <source>
        <dbReference type="Proteomes" id="UP000028933"/>
    </source>
</evidence>
<dbReference type="GeneID" id="56685844"/>
<name>A0A077EAN8_9FLAO</name>
<dbReference type="STRING" id="1338011.BD94_0891"/>
<dbReference type="Proteomes" id="UP000028933">
    <property type="component" value="Chromosome"/>
</dbReference>
<sequence>MNRIASIIGIGALLLASSCNSPKQTMTDTTSSTEKTSSDQKNVKIEFTGTDTFKITNAKLKVSLYGISANLADAPATLITEKEIEQKTVPFTIDLPVPANASSLIKPAVKEGEPVKYYVTINWDSDGNGKEEKGDIVIDYDKKFPNITIDETTQQVYLKVSK</sequence>
<evidence type="ECO:0000256" key="1">
    <source>
        <dbReference type="SAM" id="MobiDB-lite"/>
    </source>
</evidence>
<reference evidence="2" key="2">
    <citation type="journal article" date="2015" name="Genome Biol. Evol.">
        <title>Complete Genome Sequence and Transcriptomic Analysis of the Novel Pathogen Elizabethkingia anophelis in Response to Oxidative Stress.</title>
        <authorList>
            <person name="Li Y."/>
            <person name="Liu Y."/>
            <person name="Chew S.C."/>
            <person name="Tay M."/>
            <person name="Salido M.M."/>
            <person name="Teo J."/>
            <person name="Lauro F.M."/>
            <person name="Givskov M."/>
            <person name="Yang L."/>
        </authorList>
    </citation>
    <scope>NUCLEOTIDE SEQUENCE</scope>
    <source>
        <strain evidence="2">NUHP1</strain>
    </source>
</reference>
<feature type="compositionally biased region" description="Low complexity" evidence="1">
    <location>
        <begin position="25"/>
        <end position="35"/>
    </location>
</feature>
<feature type="region of interest" description="Disordered" evidence="1">
    <location>
        <begin position="21"/>
        <end position="40"/>
    </location>
</feature>
<evidence type="ECO:0000313" key="2">
    <source>
        <dbReference type="EMBL" id="AIL44666.1"/>
    </source>
</evidence>
<proteinExistence type="predicted"/>
<dbReference type="EMBL" id="CP007547">
    <property type="protein sequence ID" value="AIL44666.1"/>
    <property type="molecule type" value="Genomic_DNA"/>
</dbReference>
<protein>
    <recommendedName>
        <fullName evidence="4">Lipoprotein</fullName>
    </recommendedName>
</protein>
<gene>
    <name evidence="2" type="ORF">BD94_0891</name>
</gene>
<dbReference type="KEGG" id="eao:BD94_0891"/>
<accession>A0A077EAN8</accession>
<dbReference type="AlphaFoldDB" id="A0A077EAN8"/>